<evidence type="ECO:0000313" key="2">
    <source>
        <dbReference type="Proteomes" id="UP001524944"/>
    </source>
</evidence>
<sequence>MSASHFASWRFLFPDKYVLALLVRRLDIWPNFYNDRGKDFGPTPFLFMRIQLVQVRFCPVLYLTVGIDLSIRWCEVAVQYLSDSRRERKTTVKQEVAGRNMYALAFLAVSNNTSVLYVG</sequence>
<evidence type="ECO:0000313" key="1">
    <source>
        <dbReference type="EMBL" id="MCR6546407.1"/>
    </source>
</evidence>
<gene>
    <name evidence="1" type="ORF">NVS47_12950</name>
</gene>
<dbReference type="RefSeq" id="WP_257913855.1">
    <property type="nucleotide sequence ID" value="NZ_JANPWE010000007.1"/>
</dbReference>
<proteinExistence type="predicted"/>
<keyword evidence="2" id="KW-1185">Reference proteome</keyword>
<comment type="caution">
    <text evidence="1">The sequence shown here is derived from an EMBL/GenBank/DDBJ whole genome shotgun (WGS) entry which is preliminary data.</text>
</comment>
<name>A0ABT1Y699_9FIRM</name>
<dbReference type="Proteomes" id="UP001524944">
    <property type="component" value="Unassembled WGS sequence"/>
</dbReference>
<protein>
    <submittedName>
        <fullName evidence="1">Uncharacterized protein</fullName>
    </submittedName>
</protein>
<accession>A0ABT1Y699</accession>
<dbReference type="EMBL" id="JANPWE010000007">
    <property type="protein sequence ID" value="MCR6546407.1"/>
    <property type="molecule type" value="Genomic_DNA"/>
</dbReference>
<reference evidence="1 2" key="1">
    <citation type="submission" date="2022-08" db="EMBL/GenBank/DDBJ databases">
        <title>Proteogenomics of the novel Dehalobacterium formicoaceticum strain EZ94 highlights a key role of methyltransferases during anaerobic dichloromethane degradation.</title>
        <authorList>
            <person name="Wasmund K."/>
        </authorList>
    </citation>
    <scope>NUCLEOTIDE SEQUENCE [LARGE SCALE GENOMIC DNA]</scope>
    <source>
        <strain evidence="1 2">EZ94</strain>
    </source>
</reference>
<organism evidence="1 2">
    <name type="scientific">Dehalobacterium formicoaceticum</name>
    <dbReference type="NCBI Taxonomy" id="51515"/>
    <lineage>
        <taxon>Bacteria</taxon>
        <taxon>Bacillati</taxon>
        <taxon>Bacillota</taxon>
        <taxon>Clostridia</taxon>
        <taxon>Eubacteriales</taxon>
        <taxon>Peptococcaceae</taxon>
        <taxon>Dehalobacterium</taxon>
    </lineage>
</organism>